<sequence length="168" mass="19484">MEGQYMAMGHFVDRRSPFPSPRFHQYSKLRIWARENTFEMQPLPLHSQKVNVCCGFTAAFIVGPFFFEDIGPSGPVTYTVNRTRYKSLLRNQLIPAQLQRGCVDSTIFKQDGTSLHIATPVKQLLNLHFRNNRIISCHFRTAWSPRSPDLNPCDFWLWGYLKDVVYGV</sequence>
<evidence type="ECO:0000313" key="1">
    <source>
        <dbReference type="EMBL" id="GBM82001.1"/>
    </source>
</evidence>
<dbReference type="PANTHER" id="PTHR47326:SF1">
    <property type="entry name" value="HTH PSQ-TYPE DOMAIN-CONTAINING PROTEIN"/>
    <property type="match status" value="1"/>
</dbReference>
<dbReference type="Gene3D" id="3.30.420.10">
    <property type="entry name" value="Ribonuclease H-like superfamily/Ribonuclease H"/>
    <property type="match status" value="1"/>
</dbReference>
<dbReference type="PANTHER" id="PTHR47326">
    <property type="entry name" value="TRANSPOSABLE ELEMENT TC3 TRANSPOSASE-LIKE PROTEIN"/>
    <property type="match status" value="1"/>
</dbReference>
<keyword evidence="2" id="KW-1185">Reference proteome</keyword>
<evidence type="ECO:0008006" key="3">
    <source>
        <dbReference type="Google" id="ProtNLM"/>
    </source>
</evidence>
<organism evidence="1 2">
    <name type="scientific">Araneus ventricosus</name>
    <name type="common">Orbweaver spider</name>
    <name type="synonym">Epeira ventricosa</name>
    <dbReference type="NCBI Taxonomy" id="182803"/>
    <lineage>
        <taxon>Eukaryota</taxon>
        <taxon>Metazoa</taxon>
        <taxon>Ecdysozoa</taxon>
        <taxon>Arthropoda</taxon>
        <taxon>Chelicerata</taxon>
        <taxon>Arachnida</taxon>
        <taxon>Araneae</taxon>
        <taxon>Araneomorphae</taxon>
        <taxon>Entelegynae</taxon>
        <taxon>Araneoidea</taxon>
        <taxon>Araneidae</taxon>
        <taxon>Araneus</taxon>
    </lineage>
</organism>
<dbReference type="Proteomes" id="UP000499080">
    <property type="component" value="Unassembled WGS sequence"/>
</dbReference>
<evidence type="ECO:0000313" key="2">
    <source>
        <dbReference type="Proteomes" id="UP000499080"/>
    </source>
</evidence>
<dbReference type="EMBL" id="BGPR01002981">
    <property type="protein sequence ID" value="GBM82001.1"/>
    <property type="molecule type" value="Genomic_DNA"/>
</dbReference>
<name>A0A4Y2IVS3_ARAVE</name>
<dbReference type="GO" id="GO:0003676">
    <property type="term" value="F:nucleic acid binding"/>
    <property type="evidence" value="ECO:0007669"/>
    <property type="project" value="InterPro"/>
</dbReference>
<accession>A0A4Y2IVS3</accession>
<proteinExistence type="predicted"/>
<dbReference type="OrthoDB" id="6436543at2759"/>
<protein>
    <recommendedName>
        <fullName evidence="3">Transposable element Tc3 transposase</fullName>
    </recommendedName>
</protein>
<comment type="caution">
    <text evidence="1">The sequence shown here is derived from an EMBL/GenBank/DDBJ whole genome shotgun (WGS) entry which is preliminary data.</text>
</comment>
<dbReference type="InterPro" id="IPR036397">
    <property type="entry name" value="RNaseH_sf"/>
</dbReference>
<reference evidence="1 2" key="1">
    <citation type="journal article" date="2019" name="Sci. Rep.">
        <title>Orb-weaving spider Araneus ventricosus genome elucidates the spidroin gene catalogue.</title>
        <authorList>
            <person name="Kono N."/>
            <person name="Nakamura H."/>
            <person name="Ohtoshi R."/>
            <person name="Moran D.A.P."/>
            <person name="Shinohara A."/>
            <person name="Yoshida Y."/>
            <person name="Fujiwara M."/>
            <person name="Mori M."/>
            <person name="Tomita M."/>
            <person name="Arakawa K."/>
        </authorList>
    </citation>
    <scope>NUCLEOTIDE SEQUENCE [LARGE SCALE GENOMIC DNA]</scope>
</reference>
<gene>
    <name evidence="1" type="ORF">AVEN_231483_1</name>
</gene>
<dbReference type="AlphaFoldDB" id="A0A4Y2IVS3"/>